<dbReference type="Gene3D" id="1.20.990.10">
    <property type="entry name" value="NADPH-cytochrome p450 Reductase, Chain A, domain 3"/>
    <property type="match status" value="1"/>
</dbReference>
<keyword evidence="4" id="KW-0560">Oxidoreductase</keyword>
<feature type="domain" description="FAD-binding FR-type" evidence="6">
    <location>
        <begin position="238"/>
        <end position="497"/>
    </location>
</feature>
<sequence length="1021" mass="113060">MELVVKNQPPTKSTVILIRQAVKQRLSVTMTGGAMYTTRNTSTTPASHGGIKTRTEIISSQSEVPSLSTSTSTTSSPPATPPLTETPVPTKCKNCTCCAKDAFENCQIDIVQDVTNSIANMGLEVDFTTYPTALAKAQKEIEEKEGAVKVPVLPALSLKKKAAVQKGEQSEHFEYPTDNPAFDQLPFPRALLTPGLKLTNITSLPASILSMKGKDQSQKRETSSYVPPDWVTPHFPDTPTFHAPMTDARELTKPGASKRVFHMAMDVEDYPLNEGEEWMVGGAIGIIAPNAPDMVDDILDALGLVDVADEVVELSTEGGRWPTLWGDEKPRCMETTRRELITWTVDIQSFPPTKKLLRVLAEYATNTKEKTILTFLCSKQGQSAFLQLRASAHLTLAQLLRAFPSTRGCELSHILGVLPPLNPRWYSLSNDPMHAPGRKTLEMAFTIVDSPDYKRGVRYGVGTGFLERITSEWVREGGKKDIKVPMFRGVHANPLAREFSAFNGPMILIGAGVGVAPFRGFVQRMFKTATDIDNPPSKIWVLQGCRDHTVDELYCGEWVGLDGDSRRVVESQTGKREYVQDEVLRHGDRVWRVMSQEGGKIFMCGSGKMASEGVVEALVEVAMVHGHLNESEARGLWKEWEKEGRTTTATAGFMEQPAEHKQLEGQPEVVQRPVNEHGVADQSAPAAAVEKRNENQCMLILVGIVGSGKSTLATSIVREFPDYKRINQDELGDRRACESMVRKHLAEGASVIIDRCNFDRQQRRTWVELAGRFGVGVDCIVMQTSFETCHSRIMARQDHPTGVIGTFGADEILPKFKAMYQPPRHHGDEGMGAVVNLTEADQGSGKWTKERLEALLNNAKDIGDGIRRKRAEQGDAWREDPNRADDGRGQGQARYRPYQGDRPAHVQTWPRSDPGQVRGGHEYGNHDRRGGHSQAWRGCGHRPQQPYGGHDVDRGYGQGYGQPQSYHGQGWPAQERPVQQSWAQRAAWNPPPPPSRSTEAGSEEVVYQPRGSRNDEEQHQS</sequence>
<feature type="region of interest" description="Disordered" evidence="5">
    <location>
        <begin position="866"/>
        <end position="1021"/>
    </location>
</feature>
<dbReference type="PROSITE" id="PS51384">
    <property type="entry name" value="FAD_FR"/>
    <property type="match status" value="1"/>
</dbReference>
<protein>
    <recommendedName>
        <fullName evidence="6">FAD-binding FR-type domain-containing protein</fullName>
    </recommendedName>
</protein>
<evidence type="ECO:0000313" key="7">
    <source>
        <dbReference type="EMBL" id="GAO47021.1"/>
    </source>
</evidence>
<feature type="compositionally biased region" description="Basic and acidic residues" evidence="5">
    <location>
        <begin position="1012"/>
        <end position="1021"/>
    </location>
</feature>
<feature type="compositionally biased region" description="Basic and acidic residues" evidence="5">
    <location>
        <begin position="919"/>
        <end position="930"/>
    </location>
</feature>
<evidence type="ECO:0000259" key="6">
    <source>
        <dbReference type="PROSITE" id="PS51384"/>
    </source>
</evidence>
<dbReference type="Gene3D" id="3.40.50.300">
    <property type="entry name" value="P-loop containing nucleotide triphosphate hydrolases"/>
    <property type="match status" value="1"/>
</dbReference>
<dbReference type="InterPro" id="IPR023173">
    <property type="entry name" value="NADPH_Cyt_P450_Rdtase_alpha"/>
</dbReference>
<evidence type="ECO:0000256" key="4">
    <source>
        <dbReference type="ARBA" id="ARBA00023002"/>
    </source>
</evidence>
<dbReference type="InterPro" id="IPR003097">
    <property type="entry name" value="CysJ-like_FAD-binding"/>
</dbReference>
<dbReference type="Pfam" id="PF00667">
    <property type="entry name" value="FAD_binding_1"/>
    <property type="match status" value="1"/>
</dbReference>
<dbReference type="PRINTS" id="PR00371">
    <property type="entry name" value="FPNCR"/>
</dbReference>
<dbReference type="Gene3D" id="2.40.30.10">
    <property type="entry name" value="Translation factors"/>
    <property type="match status" value="1"/>
</dbReference>
<reference evidence="7 8" key="3">
    <citation type="journal article" date="2015" name="Genome Announc.">
        <title>Draft Genome Sequence of the Archiascomycetous Yeast Saitoella complicata.</title>
        <authorList>
            <person name="Yamauchi K."/>
            <person name="Kondo S."/>
            <person name="Hamamoto M."/>
            <person name="Takahashi Y."/>
            <person name="Ogura Y."/>
            <person name="Hayashi T."/>
            <person name="Nishida H."/>
        </authorList>
    </citation>
    <scope>NUCLEOTIDE SEQUENCE [LARGE SCALE GENOMIC DNA]</scope>
    <source>
        <strain evidence="7 8">NRRL Y-17804</strain>
    </source>
</reference>
<dbReference type="Pfam" id="PF13671">
    <property type="entry name" value="AAA_33"/>
    <property type="match status" value="1"/>
</dbReference>
<dbReference type="GO" id="GO:0010181">
    <property type="term" value="F:FMN binding"/>
    <property type="evidence" value="ECO:0007669"/>
    <property type="project" value="TreeGrafter"/>
</dbReference>
<keyword evidence="3" id="KW-0274">FAD</keyword>
<dbReference type="GO" id="GO:0050660">
    <property type="term" value="F:flavin adenine dinucleotide binding"/>
    <property type="evidence" value="ECO:0007669"/>
    <property type="project" value="TreeGrafter"/>
</dbReference>
<dbReference type="GO" id="GO:0030586">
    <property type="term" value="F:[methionine synthase] reductase (NADPH) activity"/>
    <property type="evidence" value="ECO:0007669"/>
    <property type="project" value="TreeGrafter"/>
</dbReference>
<dbReference type="InterPro" id="IPR017927">
    <property type="entry name" value="FAD-bd_FR_type"/>
</dbReference>
<keyword evidence="2" id="KW-0285">Flavoprotein</keyword>
<dbReference type="Pfam" id="PF00175">
    <property type="entry name" value="NAD_binding_1"/>
    <property type="match status" value="1"/>
</dbReference>
<evidence type="ECO:0000313" key="8">
    <source>
        <dbReference type="Proteomes" id="UP000033140"/>
    </source>
</evidence>
<dbReference type="InterPro" id="IPR001433">
    <property type="entry name" value="OxRdtase_FAD/NAD-bd"/>
</dbReference>
<reference evidence="7 8" key="1">
    <citation type="journal article" date="2011" name="J. Gen. Appl. Microbiol.">
        <title>Draft genome sequencing of the enigmatic yeast Saitoella complicata.</title>
        <authorList>
            <person name="Nishida H."/>
            <person name="Hamamoto M."/>
            <person name="Sugiyama J."/>
        </authorList>
    </citation>
    <scope>NUCLEOTIDE SEQUENCE [LARGE SCALE GENOMIC DNA]</scope>
    <source>
        <strain evidence="7 8">NRRL Y-17804</strain>
    </source>
</reference>
<gene>
    <name evidence="7" type="ORF">G7K_1235-t1</name>
</gene>
<comment type="cofactor">
    <cofactor evidence="1">
        <name>FAD</name>
        <dbReference type="ChEBI" id="CHEBI:57692"/>
    </cofactor>
</comment>
<feature type="region of interest" description="Disordered" evidence="5">
    <location>
        <begin position="59"/>
        <end position="86"/>
    </location>
</feature>
<reference evidence="7 8" key="2">
    <citation type="journal article" date="2014" name="J. Gen. Appl. Microbiol.">
        <title>The early diverging ascomycetous budding yeast Saitoella complicata has three histone deacetylases belonging to the Clr6, Hos2, and Rpd3 lineages.</title>
        <authorList>
            <person name="Nishida H."/>
            <person name="Matsumoto T."/>
            <person name="Kondo S."/>
            <person name="Hamamoto M."/>
            <person name="Yoshikawa H."/>
        </authorList>
    </citation>
    <scope>NUCLEOTIDE SEQUENCE [LARGE SCALE GENOMIC DNA]</scope>
    <source>
        <strain evidence="7 8">NRRL Y-17804</strain>
    </source>
</reference>
<feature type="compositionally biased region" description="Basic and acidic residues" evidence="5">
    <location>
        <begin position="212"/>
        <end position="222"/>
    </location>
</feature>
<dbReference type="Gene3D" id="3.40.50.80">
    <property type="entry name" value="Nucleotide-binding domain of ferredoxin-NADP reductase (FNR) module"/>
    <property type="match status" value="1"/>
</dbReference>
<organism evidence="7 8">
    <name type="scientific">Saitoella complicata (strain BCRC 22490 / CBS 7301 / JCM 7358 / NBRC 10748 / NRRL Y-17804)</name>
    <dbReference type="NCBI Taxonomy" id="698492"/>
    <lineage>
        <taxon>Eukaryota</taxon>
        <taxon>Fungi</taxon>
        <taxon>Dikarya</taxon>
        <taxon>Ascomycota</taxon>
        <taxon>Taphrinomycotina</taxon>
        <taxon>Taphrinomycotina incertae sedis</taxon>
        <taxon>Saitoella</taxon>
    </lineage>
</organism>
<feature type="region of interest" description="Disordered" evidence="5">
    <location>
        <begin position="212"/>
        <end position="231"/>
    </location>
</feature>
<dbReference type="InterPro" id="IPR017938">
    <property type="entry name" value="Riboflavin_synthase-like_b-brl"/>
</dbReference>
<dbReference type="PANTHER" id="PTHR19384">
    <property type="entry name" value="NITRIC OXIDE SYNTHASE-RELATED"/>
    <property type="match status" value="1"/>
</dbReference>
<feature type="compositionally biased region" description="Basic and acidic residues" evidence="5">
    <location>
        <begin position="866"/>
        <end position="888"/>
    </location>
</feature>
<evidence type="ECO:0000256" key="5">
    <source>
        <dbReference type="SAM" id="MobiDB-lite"/>
    </source>
</evidence>
<accession>A0A0E9NBF1</accession>
<dbReference type="InterPro" id="IPR039261">
    <property type="entry name" value="FNR_nucleotide-bd"/>
</dbReference>
<dbReference type="PANTHER" id="PTHR19384:SF84">
    <property type="entry name" value="METHIONINE SYNTHASE REDUCTASE"/>
    <property type="match status" value="1"/>
</dbReference>
<dbReference type="Proteomes" id="UP000033140">
    <property type="component" value="Unassembled WGS sequence"/>
</dbReference>
<dbReference type="GO" id="GO:0005829">
    <property type="term" value="C:cytosol"/>
    <property type="evidence" value="ECO:0007669"/>
    <property type="project" value="TreeGrafter"/>
</dbReference>
<dbReference type="SUPFAM" id="SSF52343">
    <property type="entry name" value="Ferredoxin reductase-like, C-terminal NADP-linked domain"/>
    <property type="match status" value="1"/>
</dbReference>
<feature type="compositionally biased region" description="Low complexity" evidence="5">
    <location>
        <begin position="961"/>
        <end position="970"/>
    </location>
</feature>
<dbReference type="InterPro" id="IPR027417">
    <property type="entry name" value="P-loop_NTPase"/>
</dbReference>
<evidence type="ECO:0000256" key="3">
    <source>
        <dbReference type="ARBA" id="ARBA00022827"/>
    </source>
</evidence>
<proteinExistence type="predicted"/>
<comment type="caution">
    <text evidence="7">The sequence shown here is derived from an EMBL/GenBank/DDBJ whole genome shotgun (WGS) entry which is preliminary data.</text>
</comment>
<dbReference type="AlphaFoldDB" id="A0A0E9NBF1"/>
<name>A0A0E9NBF1_SAICN</name>
<dbReference type="STRING" id="698492.A0A0E9NBF1"/>
<dbReference type="EMBL" id="BACD03000006">
    <property type="protein sequence ID" value="GAO47021.1"/>
    <property type="molecule type" value="Genomic_DNA"/>
</dbReference>
<evidence type="ECO:0000256" key="1">
    <source>
        <dbReference type="ARBA" id="ARBA00001974"/>
    </source>
</evidence>
<evidence type="ECO:0000256" key="2">
    <source>
        <dbReference type="ARBA" id="ARBA00022630"/>
    </source>
</evidence>
<keyword evidence="8" id="KW-1185">Reference proteome</keyword>
<dbReference type="SUPFAM" id="SSF63380">
    <property type="entry name" value="Riboflavin synthase domain-like"/>
    <property type="match status" value="1"/>
</dbReference>
<dbReference type="GO" id="GO:0050667">
    <property type="term" value="P:homocysteine metabolic process"/>
    <property type="evidence" value="ECO:0007669"/>
    <property type="project" value="TreeGrafter"/>
</dbReference>
<dbReference type="GO" id="GO:0009086">
    <property type="term" value="P:methionine biosynthetic process"/>
    <property type="evidence" value="ECO:0007669"/>
    <property type="project" value="TreeGrafter"/>
</dbReference>
<dbReference type="SUPFAM" id="SSF52540">
    <property type="entry name" value="P-loop containing nucleoside triphosphate hydrolases"/>
    <property type="match status" value="1"/>
</dbReference>
<dbReference type="InterPro" id="IPR001709">
    <property type="entry name" value="Flavoprot_Pyr_Nucl_cyt_Rdtase"/>
</dbReference>
<dbReference type="FunFam" id="1.20.990.10:FF:000007">
    <property type="entry name" value="Methionine synthase reductase"/>
    <property type="match status" value="1"/>
</dbReference>